<dbReference type="EMBL" id="HACA01031542">
    <property type="protein sequence ID" value="CDW48903.1"/>
    <property type="molecule type" value="Transcribed_RNA"/>
</dbReference>
<organism evidence="2">
    <name type="scientific">Lepeophtheirus salmonis</name>
    <name type="common">Salmon louse</name>
    <name type="synonym">Caligus salmonis</name>
    <dbReference type="NCBI Taxonomy" id="72036"/>
    <lineage>
        <taxon>Eukaryota</taxon>
        <taxon>Metazoa</taxon>
        <taxon>Ecdysozoa</taxon>
        <taxon>Arthropoda</taxon>
        <taxon>Crustacea</taxon>
        <taxon>Multicrustacea</taxon>
        <taxon>Hexanauplia</taxon>
        <taxon>Copepoda</taxon>
        <taxon>Siphonostomatoida</taxon>
        <taxon>Caligidae</taxon>
        <taxon>Lepeophtheirus</taxon>
    </lineage>
</organism>
<dbReference type="AlphaFoldDB" id="A0A0K2VEH5"/>
<evidence type="ECO:0000256" key="1">
    <source>
        <dbReference type="SAM" id="SignalP"/>
    </source>
</evidence>
<evidence type="ECO:0000313" key="2">
    <source>
        <dbReference type="EMBL" id="CDW48903.1"/>
    </source>
</evidence>
<reference evidence="2" key="1">
    <citation type="submission" date="2014-05" db="EMBL/GenBank/DDBJ databases">
        <authorList>
            <person name="Chronopoulou M."/>
        </authorList>
    </citation>
    <scope>NUCLEOTIDE SEQUENCE</scope>
    <source>
        <tissue evidence="2">Whole organism</tissue>
    </source>
</reference>
<name>A0A0K2VEH5_LEPSM</name>
<feature type="signal peptide" evidence="1">
    <location>
        <begin position="1"/>
        <end position="23"/>
    </location>
</feature>
<sequence length="229" mass="26535">MQFWISLYTIRLLLFLCPMAVLCSEDCRKNVNSWLQSFTPQFNNSISELTFDWSHLEERLSVCPFEHYQVELWVVRKFNEKDFGSVNYWSRYERCTKLAPEDFEFHSLISREIGSLHSVDNSVFRHIAERNYIIRICHCSPDSFGRAPCSRACFSLTSSFCSRLIVSPIQGLSLVSPWCKKGSKKEGYILFNHAEEHNCTSLKISGEVQTCTPVQEYDLVENLYPSAGI</sequence>
<feature type="chain" id="PRO_5005489368" evidence="1">
    <location>
        <begin position="24"/>
        <end position="229"/>
    </location>
</feature>
<keyword evidence="1" id="KW-0732">Signal</keyword>
<accession>A0A0K2VEH5</accession>
<protein>
    <submittedName>
        <fullName evidence="2">Uncharacterized protein</fullName>
    </submittedName>
</protein>
<dbReference type="OrthoDB" id="6338109at2759"/>
<proteinExistence type="predicted"/>